<sequence length="651" mass="71902">MSQPSSFTAKKRKTSETVDVPPNSIASYFKVLEHPINTFTTTTMPKPEASTEDPPTDDIESSDSEDKADDKDSPLVPLHRPCSSIALTLLSSRVRTRSPYTIPPSVEVASLKRFKSRTRLIPPPNNVYSNSNEPSAKTVTHLTTSSDHLLLSVGYASGLIEVYHVDDIEFNDMSTPFKKKSAKSNNDPQSNPLLPIAQFIQFSRSKISSITWDPTLDKTYVSYVGSLRITTIDWNVYLSSSAARSVPYTTGLGVKCVPYTKQTTFPNDRDTIECMLTIPASKGSNNFVCKACSSTKCIVAGTNNGNLVCYCLSSKHSASKSTLFSIKVIYDGSINPNYPNHSNSVRSVHKLLHNNIYYVAVFSGHGQINIFNLTKVKKRMMGNSVSPLKVCTIDFRDVCLAFRNVDFRVGGDVLGENGEKEKENDKSLTSSLLGGDNDFVTFSAQPPRRFEYDSVDNNVLGYGFKNVVRSQEQADKRKQKANSLELTLVLLNGCVYSGSLSSGGFSSSSPKFALALKHFKDNDEGKRYAVINHTHKPAIDARYVSSIHKGVGVLPKGYLVTYKGFLPVNGADVKKVLEDEGRGETEFEAVRRRLENERGGVVEHWKWGQGGEARLHKHELEWKTGDIKCLVSVCGGRYVAVGCENGWRLYG</sequence>
<proteinExistence type="predicted"/>
<comment type="caution">
    <text evidence="2">The sequence shown here is derived from an EMBL/GenBank/DDBJ whole genome shotgun (WGS) entry which is preliminary data.</text>
</comment>
<feature type="region of interest" description="Disordered" evidence="1">
    <location>
        <begin position="1"/>
        <end position="23"/>
    </location>
</feature>
<dbReference type="Gene3D" id="2.130.10.10">
    <property type="entry name" value="YVTN repeat-like/Quinoprotein amine dehydrogenase"/>
    <property type="match status" value="1"/>
</dbReference>
<organism evidence="2 3">
    <name type="scientific">Triparma laevis f. longispina</name>
    <dbReference type="NCBI Taxonomy" id="1714387"/>
    <lineage>
        <taxon>Eukaryota</taxon>
        <taxon>Sar</taxon>
        <taxon>Stramenopiles</taxon>
        <taxon>Ochrophyta</taxon>
        <taxon>Bolidophyceae</taxon>
        <taxon>Parmales</taxon>
        <taxon>Triparmaceae</taxon>
        <taxon>Triparma</taxon>
    </lineage>
</organism>
<reference evidence="3" key="1">
    <citation type="journal article" date="2023" name="Commun. Biol.">
        <title>Genome analysis of Parmales, the sister group of diatoms, reveals the evolutionary specialization of diatoms from phago-mixotrophs to photoautotrophs.</title>
        <authorList>
            <person name="Ban H."/>
            <person name="Sato S."/>
            <person name="Yoshikawa S."/>
            <person name="Yamada K."/>
            <person name="Nakamura Y."/>
            <person name="Ichinomiya M."/>
            <person name="Sato N."/>
            <person name="Blanc-Mathieu R."/>
            <person name="Endo H."/>
            <person name="Kuwata A."/>
            <person name="Ogata H."/>
        </authorList>
    </citation>
    <scope>NUCLEOTIDE SEQUENCE [LARGE SCALE GENOMIC DNA]</scope>
    <source>
        <strain evidence="3">NIES 3700</strain>
    </source>
</reference>
<feature type="compositionally biased region" description="Acidic residues" evidence="1">
    <location>
        <begin position="50"/>
        <end position="63"/>
    </location>
</feature>
<evidence type="ECO:0000256" key="1">
    <source>
        <dbReference type="SAM" id="MobiDB-lite"/>
    </source>
</evidence>
<feature type="compositionally biased region" description="Basic and acidic residues" evidence="1">
    <location>
        <begin position="64"/>
        <end position="73"/>
    </location>
</feature>
<feature type="region of interest" description="Disordered" evidence="1">
    <location>
        <begin position="38"/>
        <end position="79"/>
    </location>
</feature>
<keyword evidence="3" id="KW-1185">Reference proteome</keyword>
<accession>A0A9W7A3Z2</accession>
<name>A0A9W7A3Z2_9STRA</name>
<dbReference type="InterPro" id="IPR015943">
    <property type="entry name" value="WD40/YVTN_repeat-like_dom_sf"/>
</dbReference>
<dbReference type="Proteomes" id="UP001165122">
    <property type="component" value="Unassembled WGS sequence"/>
</dbReference>
<gene>
    <name evidence="2" type="ORF">TrLO_g12708</name>
</gene>
<dbReference type="OrthoDB" id="10409958at2759"/>
<dbReference type="AlphaFoldDB" id="A0A9W7A3Z2"/>
<protein>
    <submittedName>
        <fullName evidence="2">Uncharacterized protein</fullName>
    </submittedName>
</protein>
<evidence type="ECO:0000313" key="3">
    <source>
        <dbReference type="Proteomes" id="UP001165122"/>
    </source>
</evidence>
<dbReference type="InterPro" id="IPR036322">
    <property type="entry name" value="WD40_repeat_dom_sf"/>
</dbReference>
<evidence type="ECO:0000313" key="2">
    <source>
        <dbReference type="EMBL" id="GMH65397.1"/>
    </source>
</evidence>
<dbReference type="SUPFAM" id="SSF50978">
    <property type="entry name" value="WD40 repeat-like"/>
    <property type="match status" value="1"/>
</dbReference>
<dbReference type="EMBL" id="BRXW01000551">
    <property type="protein sequence ID" value="GMH65397.1"/>
    <property type="molecule type" value="Genomic_DNA"/>
</dbReference>